<dbReference type="OrthoDB" id="6108017at2759"/>
<dbReference type="PANTHER" id="PTHR16027:SF6">
    <property type="entry name" value="DILUTE DOMAIN-CONTAINING PROTEIN"/>
    <property type="match status" value="1"/>
</dbReference>
<feature type="compositionally biased region" description="Low complexity" evidence="2">
    <location>
        <begin position="69"/>
        <end position="80"/>
    </location>
</feature>
<evidence type="ECO:0000256" key="1">
    <source>
        <dbReference type="SAM" id="Coils"/>
    </source>
</evidence>
<evidence type="ECO:0000313" key="5">
    <source>
        <dbReference type="Proteomes" id="UP000613740"/>
    </source>
</evidence>
<dbReference type="Proteomes" id="UP000613740">
    <property type="component" value="Unassembled WGS sequence"/>
</dbReference>
<reference evidence="4" key="1">
    <citation type="journal article" date="2020" name="bioRxiv">
        <title>Comparative genomics of Chlamydomonas.</title>
        <authorList>
            <person name="Craig R.J."/>
            <person name="Hasan A.R."/>
            <person name="Ness R.W."/>
            <person name="Keightley P.D."/>
        </authorList>
    </citation>
    <scope>NUCLEOTIDE SEQUENCE</scope>
    <source>
        <strain evidence="4">CCAP 11/173</strain>
    </source>
</reference>
<feature type="region of interest" description="Disordered" evidence="2">
    <location>
        <begin position="722"/>
        <end position="806"/>
    </location>
</feature>
<gene>
    <name evidence="4" type="ORF">HYH02_012684</name>
</gene>
<evidence type="ECO:0000313" key="4">
    <source>
        <dbReference type="EMBL" id="KAG2433567.1"/>
    </source>
</evidence>
<dbReference type="SMART" id="SM01132">
    <property type="entry name" value="DIL"/>
    <property type="match status" value="1"/>
</dbReference>
<protein>
    <recommendedName>
        <fullName evidence="3">Dilute domain-containing protein</fullName>
    </recommendedName>
</protein>
<sequence>MAFTLDDDEDFMPPAPASAPAAPPPAAVPSPASAPPPPPKQPQPTPMPPQPPVQPPGPAPSTVRPPVPAAASPAALVPAPAQRPAQAPVVGTGAPLAAAPGQVAPKAPAGLRPANSATAAPTPPALAVASSAASASATSPAGGVLSPMTSSGLSFRLPDPPTAHVDADLGVGSLTAAVTAIAQNQQTIEQTEAQLQALLRHHARLAAASRLLEQQKVLDVLAAAPTCLGYDAGRPAAAIIVFRCCLRWGAFSGDAHAAAVLDQLSALLMHATDEDGINARHTAAAAKRSAGREAEADAEADAASVSAAATREVAYWLAVISCLLALVEPYLPLAAAPGAAGSAGRNGGGGAATVHAVTPLAAVAVDARASMARAASVAAAKVHELQKRMELGFKGFLMRRKSTAPAETALAAAGGQQQQQQQEQQQQQPAEQGIGAEGQVAHVAAPDAAHLEASQAPDAAPAPAAPPAPVPAAPPAAPAGPPIQPGQPFRQHLDLMMQKTYNALRDSLKRHVSAVLPACVQQQALLSPQLSGGCAEERYIGLSLARESMAGVPVAGIEAGGVAADGVPTSPYAVPAAALEPWRELVGVLAEHLALLRATHVPRILIRCLYKQTLAFINVQLFNQLLLRPDCCCTSNARYLVAGLQLLEDWLAAPTTPGSEALEGPAGGHEELSVLADDLRHIRQASHFLVLANKGALRLDDITAMCPALNMQQLYRLATTFWDDSPLPPPPPPPRSHQSTDLSRATSGGGPALHSAEAAAAEEAPSAPASGLEAEGEAGKDESSMAGEVAEDGKGEAEAAREGPDAHAAAAAAAVAAAEAAAAADEAADARAAAPATHNPPQDPVSVAAAAAAAAVVSRNVSGEVLEEMKRRHAGGLNNGGLIVTFLLDEDSSALIAPGGAIARKLLTIINEPRLHQGLSEGLPAALRGEDVPPQVFAYLTGPEAAVLGGPASDAGDMARASIGSQ</sequence>
<dbReference type="PROSITE" id="PS51126">
    <property type="entry name" value="DILUTE"/>
    <property type="match status" value="1"/>
</dbReference>
<keyword evidence="1" id="KW-0175">Coiled coil</keyword>
<keyword evidence="5" id="KW-1185">Reference proteome</keyword>
<feature type="compositionally biased region" description="Acidic residues" evidence="2">
    <location>
        <begin position="1"/>
        <end position="11"/>
    </location>
</feature>
<feature type="compositionally biased region" description="Pro residues" evidence="2">
    <location>
        <begin position="13"/>
        <end position="68"/>
    </location>
</feature>
<dbReference type="PRINTS" id="PR01218">
    <property type="entry name" value="PSTLEXTENSIN"/>
</dbReference>
<feature type="compositionally biased region" description="Low complexity" evidence="2">
    <location>
        <begin position="411"/>
        <end position="434"/>
    </location>
</feature>
<dbReference type="PANTHER" id="PTHR16027">
    <property type="entry name" value="DILUTE DOMAIN-CONTAINING PROTEIN YPR089W"/>
    <property type="match status" value="1"/>
</dbReference>
<feature type="region of interest" description="Disordered" evidence="2">
    <location>
        <begin position="407"/>
        <end position="434"/>
    </location>
</feature>
<accession>A0A835SUH6</accession>
<feature type="domain" description="Dilute" evidence="3">
    <location>
        <begin position="480"/>
        <end position="744"/>
    </location>
</feature>
<dbReference type="AlphaFoldDB" id="A0A835SUH6"/>
<proteinExistence type="predicted"/>
<feature type="compositionally biased region" description="Low complexity" evidence="2">
    <location>
        <begin position="752"/>
        <end position="773"/>
    </location>
</feature>
<dbReference type="InterPro" id="IPR003882">
    <property type="entry name" value="Pistil_extensin"/>
</dbReference>
<feature type="compositionally biased region" description="Polar residues" evidence="2">
    <location>
        <begin position="736"/>
        <end position="746"/>
    </location>
</feature>
<organism evidence="4 5">
    <name type="scientific">Chlamydomonas schloesseri</name>
    <dbReference type="NCBI Taxonomy" id="2026947"/>
    <lineage>
        <taxon>Eukaryota</taxon>
        <taxon>Viridiplantae</taxon>
        <taxon>Chlorophyta</taxon>
        <taxon>core chlorophytes</taxon>
        <taxon>Chlorophyceae</taxon>
        <taxon>CS clade</taxon>
        <taxon>Chlamydomonadales</taxon>
        <taxon>Chlamydomonadaceae</taxon>
        <taxon>Chlamydomonas</taxon>
    </lineage>
</organism>
<feature type="compositionally biased region" description="Basic and acidic residues" evidence="2">
    <location>
        <begin position="791"/>
        <end position="805"/>
    </location>
</feature>
<feature type="compositionally biased region" description="Pro residues" evidence="2">
    <location>
        <begin position="463"/>
        <end position="485"/>
    </location>
</feature>
<dbReference type="InterPro" id="IPR002710">
    <property type="entry name" value="Dilute_dom"/>
</dbReference>
<evidence type="ECO:0000259" key="3">
    <source>
        <dbReference type="PROSITE" id="PS51126"/>
    </source>
</evidence>
<dbReference type="Pfam" id="PF01843">
    <property type="entry name" value="DIL"/>
    <property type="match status" value="1"/>
</dbReference>
<dbReference type="EMBL" id="JAEHOD010000062">
    <property type="protein sequence ID" value="KAG2433567.1"/>
    <property type="molecule type" value="Genomic_DNA"/>
</dbReference>
<evidence type="ECO:0000256" key="2">
    <source>
        <dbReference type="SAM" id="MobiDB-lite"/>
    </source>
</evidence>
<feature type="compositionally biased region" description="Pro residues" evidence="2">
    <location>
        <begin position="726"/>
        <end position="735"/>
    </location>
</feature>
<feature type="region of interest" description="Disordered" evidence="2">
    <location>
        <begin position="1"/>
        <end position="80"/>
    </location>
</feature>
<name>A0A835SUH6_9CHLO</name>
<feature type="coiled-coil region" evidence="1">
    <location>
        <begin position="181"/>
        <end position="208"/>
    </location>
</feature>
<dbReference type="InterPro" id="IPR052072">
    <property type="entry name" value="Vascular_dev_regulator"/>
</dbReference>
<comment type="caution">
    <text evidence="4">The sequence shown here is derived from an EMBL/GenBank/DDBJ whole genome shotgun (WGS) entry which is preliminary data.</text>
</comment>
<feature type="region of interest" description="Disordered" evidence="2">
    <location>
        <begin position="453"/>
        <end position="489"/>
    </location>
</feature>